<sequence>MRNIQHIVAVDRLQAAARKAQHLAQLVAVNVTDALQPRLHDLFKRARFGVGAKHVFVVIHLFYGARLCAGIFDDRDGHVGL</sequence>
<evidence type="ECO:0000313" key="1">
    <source>
        <dbReference type="EMBL" id="MPN62612.1"/>
    </source>
</evidence>
<dbReference type="AlphaFoldDB" id="A0A645JHB2"/>
<accession>A0A645JHB2</accession>
<protein>
    <submittedName>
        <fullName evidence="1">Uncharacterized protein</fullName>
    </submittedName>
</protein>
<proteinExistence type="predicted"/>
<organism evidence="1">
    <name type="scientific">bioreactor metagenome</name>
    <dbReference type="NCBI Taxonomy" id="1076179"/>
    <lineage>
        <taxon>unclassified sequences</taxon>
        <taxon>metagenomes</taxon>
        <taxon>ecological metagenomes</taxon>
    </lineage>
</organism>
<reference evidence="1" key="1">
    <citation type="submission" date="2019-08" db="EMBL/GenBank/DDBJ databases">
        <authorList>
            <person name="Kucharzyk K."/>
            <person name="Murdoch R.W."/>
            <person name="Higgins S."/>
            <person name="Loffler F."/>
        </authorList>
    </citation>
    <scope>NUCLEOTIDE SEQUENCE</scope>
</reference>
<dbReference type="EMBL" id="VSSQ01140856">
    <property type="protein sequence ID" value="MPN62612.1"/>
    <property type="molecule type" value="Genomic_DNA"/>
</dbReference>
<name>A0A645JHB2_9ZZZZ</name>
<comment type="caution">
    <text evidence="1">The sequence shown here is derived from an EMBL/GenBank/DDBJ whole genome shotgun (WGS) entry which is preliminary data.</text>
</comment>
<gene>
    <name evidence="1" type="ORF">SDC9_210364</name>
</gene>